<dbReference type="Gene3D" id="3.10.50.40">
    <property type="match status" value="1"/>
</dbReference>
<evidence type="ECO:0000256" key="15">
    <source>
        <dbReference type="SAM" id="Phobius"/>
    </source>
</evidence>
<keyword evidence="8" id="KW-0143">Chaperone</keyword>
<dbReference type="InterPro" id="IPR046357">
    <property type="entry name" value="PPIase_dom_sf"/>
</dbReference>
<evidence type="ECO:0000256" key="13">
    <source>
        <dbReference type="ARBA" id="ARBA00042775"/>
    </source>
</evidence>
<evidence type="ECO:0000256" key="12">
    <source>
        <dbReference type="ARBA" id="ARBA00040743"/>
    </source>
</evidence>
<keyword evidence="6 15" id="KW-1133">Transmembrane helix</keyword>
<protein>
    <recommendedName>
        <fullName evidence="2">Parvulin-like PPIase</fullName>
    </recommendedName>
    <alternativeName>
        <fullName evidence="9">Peptidyl-prolyl cis-trans isomerase plp</fullName>
    </alternativeName>
    <alternativeName>
        <fullName evidence="12">Periplasmic chaperone PpiD</fullName>
    </alternativeName>
    <alternativeName>
        <fullName evidence="13">Periplasmic folding chaperone</fullName>
    </alternativeName>
    <alternativeName>
        <fullName evidence="10">Rotamase plp</fullName>
    </alternativeName>
</protein>
<keyword evidence="5 15" id="KW-0812">Transmembrane</keyword>
<dbReference type="SUPFAM" id="SSF54534">
    <property type="entry name" value="FKBP-like"/>
    <property type="match status" value="1"/>
</dbReference>
<dbReference type="PANTHER" id="PTHR47529:SF1">
    <property type="entry name" value="PERIPLASMIC CHAPERONE PPID"/>
    <property type="match status" value="1"/>
</dbReference>
<comment type="similarity">
    <text evidence="11">Belongs to the PpiD chaperone family.</text>
</comment>
<reference evidence="17 18" key="1">
    <citation type="submission" date="2019-12" db="EMBL/GenBank/DDBJ databases">
        <title>A sheep strain of Anaplasma phagocytophilum contains multiple genomes.</title>
        <authorList>
            <person name="Barbet A.F."/>
            <person name="Crosby F.L."/>
            <person name="Eskeland S."/>
            <person name="Stuen S."/>
            <person name="Granquist E.G."/>
            <person name="Munderloh U.G."/>
        </authorList>
    </citation>
    <scope>NUCLEOTIDE SEQUENCE [LARGE SCALE GENOMIC DNA]</scope>
    <source>
        <strain evidence="17 18">Norway Variant 1</strain>
    </source>
</reference>
<evidence type="ECO:0000256" key="7">
    <source>
        <dbReference type="ARBA" id="ARBA00023136"/>
    </source>
</evidence>
<accession>A0A7H9DYS6</accession>
<dbReference type="Pfam" id="PF13145">
    <property type="entry name" value="Rotamase_2"/>
    <property type="match status" value="1"/>
</dbReference>
<feature type="domain" description="PpiC" evidence="16">
    <location>
        <begin position="239"/>
        <end position="361"/>
    </location>
</feature>
<dbReference type="AlphaFoldDB" id="A0A7H9DYS6"/>
<evidence type="ECO:0000256" key="1">
    <source>
        <dbReference type="ARBA" id="ARBA00004382"/>
    </source>
</evidence>
<gene>
    <name evidence="17" type="ORF">O998_02710</name>
</gene>
<dbReference type="Gene3D" id="1.10.4030.10">
    <property type="entry name" value="Porin chaperone SurA, peptide-binding domain"/>
    <property type="match status" value="1"/>
</dbReference>
<dbReference type="Pfam" id="PF13624">
    <property type="entry name" value="SurA_N_3"/>
    <property type="match status" value="1"/>
</dbReference>
<evidence type="ECO:0000256" key="10">
    <source>
        <dbReference type="ARBA" id="ARBA00031484"/>
    </source>
</evidence>
<sequence length="636" mass="71297">MRSRKIYVWVVMATVLGAVAFVTFGSMIPMGKLSNSGNGQCVAMLGNKCLPLRDYRIMYRHELAELEKMLEYKKMLQQKLPDDLINQFGIKEVVLKNMIADMAVEKFAHDLGIRVGSKSLRSLIKNIGVFQDANGIFDQERYESVLADSGMTESSYVNKIRNALPSTILMECLFPNRGELHIPYYDALAKDVVLGLLQHRVADIVEISSDAVDISGSDVSDDELQKLFEEQYKDSLSFPEYRSADYIIMAEDDLLADVIVSDQEVDVEIKNSELHDQRDVLNLVFTDKNEAELAYKAYQEGKSFEELVSDAGYTIEDIALNNISKDVLPVGVRNVVFALNEGEVSEMFRSVVGWHIMKVIRKHEITKEDLEKLKEKISSNIRRQKAGELLVSNVKKANDMISRGASLNELKDTFGARVSGVLTNFDMHGLDQSGNLVKDFPLQLGINAFTTLAFSSAVGKPSHLVSNGDAYFGVLVTEVVPPRPRTLEESRSILTEEWKSALRMKKIREFAVELRSKLQNGTELSVVNGVSFKKNVTVKKSDGSTDNDSKYPERLVDEIFAINIGGVTKEVIDSESETVYIALLKEIKDAEISEEDLENYKAHFVSSGILSIREQLLGYLMKKYGVTIENSLLEKV</sequence>
<keyword evidence="14" id="KW-0697">Rotamase</keyword>
<evidence type="ECO:0000256" key="8">
    <source>
        <dbReference type="ARBA" id="ARBA00023186"/>
    </source>
</evidence>
<keyword evidence="14 17" id="KW-0413">Isomerase</keyword>
<evidence type="ECO:0000256" key="6">
    <source>
        <dbReference type="ARBA" id="ARBA00022989"/>
    </source>
</evidence>
<feature type="transmembrane region" description="Helical" evidence="15">
    <location>
        <begin position="7"/>
        <end position="28"/>
    </location>
</feature>
<dbReference type="EMBL" id="CP046639">
    <property type="protein sequence ID" value="QLL66724.1"/>
    <property type="molecule type" value="Genomic_DNA"/>
</dbReference>
<dbReference type="PROSITE" id="PS50198">
    <property type="entry name" value="PPIC_PPIASE_2"/>
    <property type="match status" value="1"/>
</dbReference>
<dbReference type="SUPFAM" id="SSF109998">
    <property type="entry name" value="Triger factor/SurA peptide-binding domain-like"/>
    <property type="match status" value="1"/>
</dbReference>
<keyword evidence="4" id="KW-0997">Cell inner membrane</keyword>
<dbReference type="InterPro" id="IPR027304">
    <property type="entry name" value="Trigger_fact/SurA_dom_sf"/>
</dbReference>
<evidence type="ECO:0000256" key="2">
    <source>
        <dbReference type="ARBA" id="ARBA00018370"/>
    </source>
</evidence>
<proteinExistence type="inferred from homology"/>
<dbReference type="RefSeq" id="WP_258013487.1">
    <property type="nucleotide sequence ID" value="NZ_CP046639.1"/>
</dbReference>
<evidence type="ECO:0000256" key="9">
    <source>
        <dbReference type="ARBA" id="ARBA00030642"/>
    </source>
</evidence>
<dbReference type="PANTHER" id="PTHR47529">
    <property type="entry name" value="PEPTIDYL-PROLYL CIS-TRANS ISOMERASE D"/>
    <property type="match status" value="1"/>
</dbReference>
<keyword evidence="3" id="KW-1003">Cell membrane</keyword>
<evidence type="ECO:0000256" key="11">
    <source>
        <dbReference type="ARBA" id="ARBA00038408"/>
    </source>
</evidence>
<evidence type="ECO:0000256" key="3">
    <source>
        <dbReference type="ARBA" id="ARBA00022475"/>
    </source>
</evidence>
<comment type="subcellular location">
    <subcellularLocation>
        <location evidence="1">Cell inner membrane</location>
        <topology evidence="1">Single-pass type II membrane protein</topology>
        <orientation evidence="1">Periplasmic side</orientation>
    </subcellularLocation>
</comment>
<name>A0A7H9DYS6_ANAPH</name>
<dbReference type="InterPro" id="IPR052029">
    <property type="entry name" value="PpiD_chaperone"/>
</dbReference>
<keyword evidence="7 15" id="KW-0472">Membrane</keyword>
<dbReference type="InterPro" id="IPR000297">
    <property type="entry name" value="PPIase_PpiC"/>
</dbReference>
<dbReference type="GO" id="GO:0003755">
    <property type="term" value="F:peptidyl-prolyl cis-trans isomerase activity"/>
    <property type="evidence" value="ECO:0007669"/>
    <property type="project" value="UniProtKB-KW"/>
</dbReference>
<organism evidence="17 18">
    <name type="scientific">Anaplasma phagocytophilum str. Norway variant1</name>
    <dbReference type="NCBI Taxonomy" id="1392506"/>
    <lineage>
        <taxon>Bacteria</taxon>
        <taxon>Pseudomonadati</taxon>
        <taxon>Pseudomonadota</taxon>
        <taxon>Alphaproteobacteria</taxon>
        <taxon>Rickettsiales</taxon>
        <taxon>Anaplasmataceae</taxon>
        <taxon>Anaplasma</taxon>
        <taxon>phagocytophilum group</taxon>
    </lineage>
</organism>
<dbReference type="GO" id="GO:0005886">
    <property type="term" value="C:plasma membrane"/>
    <property type="evidence" value="ECO:0007669"/>
    <property type="project" value="UniProtKB-SubCell"/>
</dbReference>
<evidence type="ECO:0000256" key="5">
    <source>
        <dbReference type="ARBA" id="ARBA00022692"/>
    </source>
</evidence>
<evidence type="ECO:0000313" key="17">
    <source>
        <dbReference type="EMBL" id="QLL66724.1"/>
    </source>
</evidence>
<evidence type="ECO:0000256" key="14">
    <source>
        <dbReference type="PROSITE-ProRule" id="PRU00278"/>
    </source>
</evidence>
<dbReference type="Proteomes" id="UP000510938">
    <property type="component" value="Chromosome"/>
</dbReference>
<evidence type="ECO:0000259" key="16">
    <source>
        <dbReference type="PROSITE" id="PS50198"/>
    </source>
</evidence>
<evidence type="ECO:0000256" key="4">
    <source>
        <dbReference type="ARBA" id="ARBA00022519"/>
    </source>
</evidence>
<evidence type="ECO:0000313" key="18">
    <source>
        <dbReference type="Proteomes" id="UP000510938"/>
    </source>
</evidence>